<protein>
    <submittedName>
        <fullName evidence="3">Uncharacterized protein</fullName>
    </submittedName>
</protein>
<dbReference type="Proteomes" id="UP000652761">
    <property type="component" value="Unassembled WGS sequence"/>
</dbReference>
<proteinExistence type="predicted"/>
<dbReference type="OrthoDB" id="40579at2759"/>
<dbReference type="EMBL" id="NMUH01002273">
    <property type="protein sequence ID" value="MQL98954.1"/>
    <property type="molecule type" value="Genomic_DNA"/>
</dbReference>
<keyword evidence="2" id="KW-0812">Transmembrane</keyword>
<accession>A0A843W1L7</accession>
<comment type="caution">
    <text evidence="3">The sequence shown here is derived from an EMBL/GenBank/DDBJ whole genome shotgun (WGS) entry which is preliminary data.</text>
</comment>
<gene>
    <name evidence="3" type="ORF">Taro_031670</name>
</gene>
<evidence type="ECO:0000313" key="3">
    <source>
        <dbReference type="EMBL" id="MQL98954.1"/>
    </source>
</evidence>
<reference evidence="3" key="1">
    <citation type="submission" date="2017-07" db="EMBL/GenBank/DDBJ databases">
        <title>Taro Niue Genome Assembly and Annotation.</title>
        <authorList>
            <person name="Atibalentja N."/>
            <person name="Keating K."/>
            <person name="Fields C.J."/>
        </authorList>
    </citation>
    <scope>NUCLEOTIDE SEQUENCE</scope>
    <source>
        <strain evidence="3">Niue_2</strain>
        <tissue evidence="3">Leaf</tissue>
    </source>
</reference>
<keyword evidence="4" id="KW-1185">Reference proteome</keyword>
<keyword evidence="2" id="KW-0472">Membrane</keyword>
<dbReference type="AlphaFoldDB" id="A0A843W1L7"/>
<sequence length="371" mass="40973">MVSSGGIAELKGDRAGSRWIDPYRVGSNRDRSTLPDKGSIRRAKSKFELKPAGSTESRWDRSIPVRLERSNSDPSELGRSTVKTGILGGFQAKSDPCLSIRSRIERFLLDPSDSAFHGSVRDWGSSSRELSVGRFAETAVAPCAVSSSESECCELLYLSGGANFEVPGGGPRGQVVIIGIKAWVYSFPARFVCVLQKGYSCCYVACMASVVARCVLAMVTRLTVDSLTMVFTAWRTVAGKFGVVLVVVISLGVRVGVSRRLREPTCGVAFTGACQTVTCLYVCRFITPEDSNMRLNVCRFMTPEDLNTCLYVCRFMTPEDLNMCLNVCRFMTPEDLNMCLYVCHFMTPEDLNMCLNVCRFMTPEDLNMCLY</sequence>
<feature type="non-terminal residue" evidence="3">
    <location>
        <position position="1"/>
    </location>
</feature>
<feature type="region of interest" description="Disordered" evidence="1">
    <location>
        <begin position="18"/>
        <end position="55"/>
    </location>
</feature>
<keyword evidence="2" id="KW-1133">Transmembrane helix</keyword>
<evidence type="ECO:0000256" key="2">
    <source>
        <dbReference type="SAM" id="Phobius"/>
    </source>
</evidence>
<organism evidence="3 4">
    <name type="scientific">Colocasia esculenta</name>
    <name type="common">Wild taro</name>
    <name type="synonym">Arum esculentum</name>
    <dbReference type="NCBI Taxonomy" id="4460"/>
    <lineage>
        <taxon>Eukaryota</taxon>
        <taxon>Viridiplantae</taxon>
        <taxon>Streptophyta</taxon>
        <taxon>Embryophyta</taxon>
        <taxon>Tracheophyta</taxon>
        <taxon>Spermatophyta</taxon>
        <taxon>Magnoliopsida</taxon>
        <taxon>Liliopsida</taxon>
        <taxon>Araceae</taxon>
        <taxon>Aroideae</taxon>
        <taxon>Colocasieae</taxon>
        <taxon>Colocasia</taxon>
    </lineage>
</organism>
<evidence type="ECO:0000313" key="4">
    <source>
        <dbReference type="Proteomes" id="UP000652761"/>
    </source>
</evidence>
<evidence type="ECO:0000256" key="1">
    <source>
        <dbReference type="SAM" id="MobiDB-lite"/>
    </source>
</evidence>
<feature type="transmembrane region" description="Helical" evidence="2">
    <location>
        <begin position="200"/>
        <end position="220"/>
    </location>
</feature>
<name>A0A843W1L7_COLES</name>
<feature type="transmembrane region" description="Helical" evidence="2">
    <location>
        <begin position="232"/>
        <end position="253"/>
    </location>
</feature>